<organism evidence="3 4">
    <name type="scientific">Williamsoniiplasma lucivorax</name>
    <dbReference type="NCBI Taxonomy" id="209274"/>
    <lineage>
        <taxon>Bacteria</taxon>
        <taxon>Bacillati</taxon>
        <taxon>Mycoplasmatota</taxon>
        <taxon>Mollicutes</taxon>
        <taxon>Entomoplasmatales</taxon>
        <taxon>Williamsoniiplasma</taxon>
    </lineage>
</organism>
<evidence type="ECO:0000259" key="2">
    <source>
        <dbReference type="SMART" id="SM00014"/>
    </source>
</evidence>
<feature type="transmembrane region" description="Helical" evidence="1">
    <location>
        <begin position="266"/>
        <end position="288"/>
    </location>
</feature>
<keyword evidence="1" id="KW-0812">Transmembrane</keyword>
<dbReference type="RefSeq" id="WP_028127026.1">
    <property type="nucleotide sequence ID" value="NZ_PHNE01000005.1"/>
</dbReference>
<feature type="transmembrane region" description="Helical" evidence="1">
    <location>
        <begin position="48"/>
        <end position="74"/>
    </location>
</feature>
<feature type="transmembrane region" description="Helical" evidence="1">
    <location>
        <begin position="86"/>
        <end position="108"/>
    </location>
</feature>
<feature type="transmembrane region" description="Helical" evidence="1">
    <location>
        <begin position="120"/>
        <end position="139"/>
    </location>
</feature>
<keyword evidence="1" id="KW-1133">Transmembrane helix</keyword>
<feature type="transmembrane region" description="Helical" evidence="1">
    <location>
        <begin position="160"/>
        <end position="181"/>
    </location>
</feature>
<dbReference type="Gene3D" id="1.20.144.10">
    <property type="entry name" value="Phosphatidic acid phosphatase type 2/haloperoxidase"/>
    <property type="match status" value="1"/>
</dbReference>
<dbReference type="EMBL" id="PHNE01000005">
    <property type="protein sequence ID" value="PPE04317.1"/>
    <property type="molecule type" value="Genomic_DNA"/>
</dbReference>
<dbReference type="STRING" id="1399797.GCA_000518285_01957"/>
<feature type="transmembrane region" description="Helical" evidence="1">
    <location>
        <begin position="241"/>
        <end position="260"/>
    </location>
</feature>
<dbReference type="Proteomes" id="UP000237865">
    <property type="component" value="Unassembled WGS sequence"/>
</dbReference>
<feature type="transmembrane region" description="Helical" evidence="1">
    <location>
        <begin position="216"/>
        <end position="234"/>
    </location>
</feature>
<evidence type="ECO:0000313" key="4">
    <source>
        <dbReference type="Proteomes" id="UP000237865"/>
    </source>
</evidence>
<gene>
    <name evidence="3" type="ORF">ELUCI_v1c08380</name>
</gene>
<dbReference type="Pfam" id="PF01569">
    <property type="entry name" value="PAP2"/>
    <property type="match status" value="1"/>
</dbReference>
<dbReference type="SMART" id="SM00014">
    <property type="entry name" value="acidPPc"/>
    <property type="match status" value="1"/>
</dbReference>
<dbReference type="SUPFAM" id="SSF48317">
    <property type="entry name" value="Acid phosphatase/Vanadium-dependent haloperoxidase"/>
    <property type="match status" value="1"/>
</dbReference>
<evidence type="ECO:0000313" key="3">
    <source>
        <dbReference type="EMBL" id="PPE04317.1"/>
    </source>
</evidence>
<accession>A0A2S5RAI7</accession>
<dbReference type="GO" id="GO:0042392">
    <property type="term" value="F:sphingosine-1-phosphate phosphatase activity"/>
    <property type="evidence" value="ECO:0007669"/>
    <property type="project" value="TreeGrafter"/>
</dbReference>
<proteinExistence type="predicted"/>
<protein>
    <recommendedName>
        <fullName evidence="2">Phosphatidic acid phosphatase type 2/haloperoxidase domain-containing protein</fullName>
    </recommendedName>
</protein>
<feature type="domain" description="Phosphatidic acid phosphatase type 2/haloperoxidase" evidence="2">
    <location>
        <begin position="159"/>
        <end position="285"/>
    </location>
</feature>
<dbReference type="PANTHER" id="PTHR14969:SF13">
    <property type="entry name" value="AT30094P"/>
    <property type="match status" value="1"/>
</dbReference>
<dbReference type="AlphaFoldDB" id="A0A2S5RAI7"/>
<keyword evidence="1" id="KW-0472">Membrane</keyword>
<dbReference type="InterPro" id="IPR036938">
    <property type="entry name" value="PAP2/HPO_sf"/>
</dbReference>
<sequence length="301" mass="35794">MNKIFLRHIPIIGHLIVFLTLFLLGTFYDKQFSELFNVQGYEHNFFGVFIEIFGFAFFVIPMMVIITVAYNWFLFSKIKTKTRDRIQNWHLITFWAIILAILTIVASIPVMSQHTKSYELLIWFLSILIYWALFAYIFWFFNKKDQRQKFINQEYCLQTLLMMVIFIISILIVATLLKIIFQRPRPEATLPPGSLEQYREWWNVSYQNFSFQKQSFPSGHVASATTLLAILFLSQKRNWKWRSLAVIIMLAIVIVTLGRIVFLKHFITDVVMTMILAFILYTISARFLNKNWLKKWEVSYG</sequence>
<reference evidence="3 4" key="1">
    <citation type="submission" date="2017-11" db="EMBL/GenBank/DDBJ databases">
        <title>Genome sequence of Entomoplasma lucivorax PIPN-2 (ATCC 49196).</title>
        <authorList>
            <person name="Lo W.-S."/>
            <person name="Gasparich G.E."/>
            <person name="Kuo C.-H."/>
        </authorList>
    </citation>
    <scope>NUCLEOTIDE SEQUENCE [LARGE SCALE GENOMIC DNA]</scope>
    <source>
        <strain evidence="3 4">PIPN-2</strain>
    </source>
</reference>
<feature type="transmembrane region" description="Helical" evidence="1">
    <location>
        <begin position="9"/>
        <end position="28"/>
    </location>
</feature>
<evidence type="ECO:0000256" key="1">
    <source>
        <dbReference type="SAM" id="Phobius"/>
    </source>
</evidence>
<keyword evidence="4" id="KW-1185">Reference proteome</keyword>
<name>A0A2S5RAI7_9MOLU</name>
<dbReference type="PANTHER" id="PTHR14969">
    <property type="entry name" value="SPHINGOSINE-1-PHOSPHATE PHOSPHOHYDROLASE"/>
    <property type="match status" value="1"/>
</dbReference>
<comment type="caution">
    <text evidence="3">The sequence shown here is derived from an EMBL/GenBank/DDBJ whole genome shotgun (WGS) entry which is preliminary data.</text>
</comment>
<dbReference type="InterPro" id="IPR000326">
    <property type="entry name" value="PAP2/HPO"/>
</dbReference>